<evidence type="ECO:0000256" key="1">
    <source>
        <dbReference type="SAM" id="MobiDB-lite"/>
    </source>
</evidence>
<dbReference type="RefSeq" id="XP_018814857.1">
    <property type="nucleotide sequence ID" value="XM_018959312.2"/>
</dbReference>
<evidence type="ECO:0000313" key="2">
    <source>
        <dbReference type="Proteomes" id="UP000235220"/>
    </source>
</evidence>
<gene>
    <name evidence="3" type="primary">LOC108986628</name>
</gene>
<dbReference type="OrthoDB" id="1105969at2759"/>
<dbReference type="AlphaFoldDB" id="A0A2I4E622"/>
<dbReference type="InParanoid" id="A0A2I4E622"/>
<name>A0A2I4E622_JUGRE</name>
<proteinExistence type="predicted"/>
<dbReference type="GeneID" id="108986628"/>
<evidence type="ECO:0000313" key="3">
    <source>
        <dbReference type="RefSeq" id="XP_018814857.1"/>
    </source>
</evidence>
<protein>
    <submittedName>
        <fullName evidence="3">LOW QUALITY PROTEIN: uncharacterized protein LOC108986628</fullName>
    </submittedName>
</protein>
<reference evidence="3" key="1">
    <citation type="submission" date="2025-08" db="UniProtKB">
        <authorList>
            <consortium name="RefSeq"/>
        </authorList>
    </citation>
    <scope>IDENTIFICATION</scope>
    <source>
        <tissue evidence="3">Leaves</tissue>
    </source>
</reference>
<dbReference type="KEGG" id="jre:108986628"/>
<organism evidence="2 3">
    <name type="scientific">Juglans regia</name>
    <name type="common">English walnut</name>
    <dbReference type="NCBI Taxonomy" id="51240"/>
    <lineage>
        <taxon>Eukaryota</taxon>
        <taxon>Viridiplantae</taxon>
        <taxon>Streptophyta</taxon>
        <taxon>Embryophyta</taxon>
        <taxon>Tracheophyta</taxon>
        <taxon>Spermatophyta</taxon>
        <taxon>Magnoliopsida</taxon>
        <taxon>eudicotyledons</taxon>
        <taxon>Gunneridae</taxon>
        <taxon>Pentapetalae</taxon>
        <taxon>rosids</taxon>
        <taxon>fabids</taxon>
        <taxon>Fagales</taxon>
        <taxon>Juglandaceae</taxon>
        <taxon>Juglans</taxon>
    </lineage>
</organism>
<sequence>MKSHVEEIIFQGPSMPEKMLLNLPDPQLHLKIFSLGIERSMSFKLGMSFSATINENAPQFKTSKNGGTKLSDMITGTHS</sequence>
<keyword evidence="2" id="KW-1185">Reference proteome</keyword>
<feature type="region of interest" description="Disordered" evidence="1">
    <location>
        <begin position="58"/>
        <end position="79"/>
    </location>
</feature>
<accession>A0A2I4E622</accession>
<dbReference type="Proteomes" id="UP000235220">
    <property type="component" value="Chromosome 1"/>
</dbReference>